<dbReference type="GeneID" id="18809019"/>
<organism>
    <name type="scientific">Serpula lacrymans var. lacrymans (strain S7.9)</name>
    <name type="common">Dry rot fungus</name>
    <dbReference type="NCBI Taxonomy" id="578457"/>
    <lineage>
        <taxon>Eukaryota</taxon>
        <taxon>Fungi</taxon>
        <taxon>Dikarya</taxon>
        <taxon>Basidiomycota</taxon>
        <taxon>Agaricomycotina</taxon>
        <taxon>Agaricomycetes</taxon>
        <taxon>Agaricomycetidae</taxon>
        <taxon>Boletales</taxon>
        <taxon>Coniophorineae</taxon>
        <taxon>Serpulaceae</taxon>
        <taxon>Serpula</taxon>
    </lineage>
</organism>
<dbReference type="RefSeq" id="XP_007312576.1">
    <property type="nucleotide sequence ID" value="XM_007312514.1"/>
</dbReference>
<dbReference type="Proteomes" id="UP000008064">
    <property type="component" value="Unassembled WGS sequence"/>
</dbReference>
<dbReference type="EMBL" id="GL945428">
    <property type="protein sequence ID" value="EGO30692.1"/>
    <property type="molecule type" value="Genomic_DNA"/>
</dbReference>
<dbReference type="KEGG" id="sla:SERLADRAFT_344515"/>
<proteinExistence type="predicted"/>
<dbReference type="AlphaFoldDB" id="F8NEQ8"/>
<accession>F8NEQ8</accession>
<dbReference type="OrthoDB" id="2690120at2759"/>
<sequence>KGYRNEDRMWEPGAHLDNSRNAVHKFYSKNPSALQKLRGMDSSLFYSFFQPMPKNLTTTSSTWSCLEFEP</sequence>
<protein>
    <recommendedName>
        <fullName evidence="2">Chromo domain-containing protein</fullName>
    </recommendedName>
</protein>
<evidence type="ECO:0000313" key="1">
    <source>
        <dbReference type="EMBL" id="EGO30692.1"/>
    </source>
</evidence>
<feature type="non-terminal residue" evidence="1">
    <location>
        <position position="1"/>
    </location>
</feature>
<name>F8NEQ8_SERL9</name>
<evidence type="ECO:0008006" key="2">
    <source>
        <dbReference type="Google" id="ProtNLM"/>
    </source>
</evidence>
<reference evidence="1" key="1">
    <citation type="submission" date="2011-04" db="EMBL/GenBank/DDBJ databases">
        <title>Evolution of plant cell wall degrading machinery underlies the functional diversity of forest fungi.</title>
        <authorList>
            <consortium name="US DOE Joint Genome Institute (JGI-PGF)"/>
            <person name="Eastwood D.C."/>
            <person name="Floudas D."/>
            <person name="Binder M."/>
            <person name="Majcherczyk A."/>
            <person name="Schneider P."/>
            <person name="Aerts A."/>
            <person name="Asiegbu F.O."/>
            <person name="Baker S.E."/>
            <person name="Barry K."/>
            <person name="Bendiksby M."/>
            <person name="Blumentritt M."/>
            <person name="Coutinho P.M."/>
            <person name="Cullen D."/>
            <person name="Cullen D."/>
            <person name="Gathman A."/>
            <person name="Goodell B."/>
            <person name="Henrissat B."/>
            <person name="Ihrmark K."/>
            <person name="Kauserud H."/>
            <person name="Kohler A."/>
            <person name="LaButti K."/>
            <person name="Lapidus A."/>
            <person name="Lavin J.L."/>
            <person name="Lee Y.-H."/>
            <person name="Lindquist E."/>
            <person name="Lilly W."/>
            <person name="Lucas S."/>
            <person name="Morin E."/>
            <person name="Murat C."/>
            <person name="Oguiza J.A."/>
            <person name="Park J."/>
            <person name="Pisabarro A.G."/>
            <person name="Riley R."/>
            <person name="Rosling A."/>
            <person name="Salamov A."/>
            <person name="Schmidt O."/>
            <person name="Schmutz J."/>
            <person name="Skrede I."/>
            <person name="Stenlid J."/>
            <person name="Wiebenga A."/>
            <person name="Xie X."/>
            <person name="Kues U."/>
            <person name="Hibbett D.S."/>
            <person name="Hoffmeister D."/>
            <person name="Hogberg N."/>
            <person name="Martin F."/>
            <person name="Grigoriev I.V."/>
            <person name="Watkinson S.C."/>
        </authorList>
    </citation>
    <scope>NUCLEOTIDE SEQUENCE</scope>
    <source>
        <strain evidence="1">S7.9</strain>
    </source>
</reference>
<dbReference type="HOGENOM" id="CLU_184675_0_0_1"/>
<gene>
    <name evidence="1" type="ORF">SERLADRAFT_344515</name>
</gene>